<keyword evidence="10" id="KW-0812">Transmembrane</keyword>
<feature type="modified residue" description="4-aspartylphosphate" evidence="9">
    <location>
        <position position="797"/>
    </location>
</feature>
<dbReference type="SMART" id="SM00448">
    <property type="entry name" value="REC"/>
    <property type="match status" value="1"/>
</dbReference>
<dbReference type="InterPro" id="IPR004358">
    <property type="entry name" value="Sig_transdc_His_kin-like_C"/>
</dbReference>
<evidence type="ECO:0000313" key="13">
    <source>
        <dbReference type="EMBL" id="MBB4046480.1"/>
    </source>
</evidence>
<dbReference type="InterPro" id="IPR005467">
    <property type="entry name" value="His_kinase_dom"/>
</dbReference>
<dbReference type="CDD" id="cd00082">
    <property type="entry name" value="HisKA"/>
    <property type="match status" value="1"/>
</dbReference>
<dbReference type="EC" id="2.7.13.3" evidence="2"/>
<dbReference type="SUPFAM" id="SSF47384">
    <property type="entry name" value="Homodimeric domain of signal transducing histidine kinase"/>
    <property type="match status" value="1"/>
</dbReference>
<organism evidence="13 14">
    <name type="scientific">Bacteroides reticulotermitis</name>
    <dbReference type="NCBI Taxonomy" id="1133319"/>
    <lineage>
        <taxon>Bacteria</taxon>
        <taxon>Pseudomonadati</taxon>
        <taxon>Bacteroidota</taxon>
        <taxon>Bacteroidia</taxon>
        <taxon>Bacteroidales</taxon>
        <taxon>Bacteroidaceae</taxon>
        <taxon>Bacteroides</taxon>
    </lineage>
</organism>
<dbReference type="CDD" id="cd00075">
    <property type="entry name" value="HATPase"/>
    <property type="match status" value="1"/>
</dbReference>
<evidence type="ECO:0000256" key="1">
    <source>
        <dbReference type="ARBA" id="ARBA00000085"/>
    </source>
</evidence>
<feature type="transmembrane region" description="Helical" evidence="10">
    <location>
        <begin position="439"/>
        <end position="457"/>
    </location>
</feature>
<keyword evidence="5" id="KW-0547">Nucleotide-binding</keyword>
<dbReference type="InterPro" id="IPR003594">
    <property type="entry name" value="HATPase_dom"/>
</dbReference>
<dbReference type="FunFam" id="2.60.40.10:FF:000791">
    <property type="entry name" value="Two-component system sensor histidine kinase/response regulator"/>
    <property type="match status" value="1"/>
</dbReference>
<evidence type="ECO:0000313" key="14">
    <source>
        <dbReference type="Proteomes" id="UP000560658"/>
    </source>
</evidence>
<keyword evidence="7" id="KW-0067">ATP-binding</keyword>
<dbReference type="Pfam" id="PF02518">
    <property type="entry name" value="HATPase_c"/>
    <property type="match status" value="1"/>
</dbReference>
<dbReference type="PROSITE" id="PS50109">
    <property type="entry name" value="HIS_KIN"/>
    <property type="match status" value="1"/>
</dbReference>
<evidence type="ECO:0000256" key="9">
    <source>
        <dbReference type="PROSITE-ProRule" id="PRU00169"/>
    </source>
</evidence>
<dbReference type="InterPro" id="IPR036890">
    <property type="entry name" value="HATPase_C_sf"/>
</dbReference>
<dbReference type="SUPFAM" id="SSF52172">
    <property type="entry name" value="CheY-like"/>
    <property type="match status" value="1"/>
</dbReference>
<name>A0A840D309_9BACE</name>
<dbReference type="SUPFAM" id="SSF55874">
    <property type="entry name" value="ATPase domain of HSP90 chaperone/DNA topoisomerase II/histidine kinase"/>
    <property type="match status" value="1"/>
</dbReference>
<gene>
    <name evidence="13" type="ORF">GGR06_004321</name>
</gene>
<keyword evidence="10" id="KW-0472">Membrane</keyword>
<dbReference type="RefSeq" id="WP_044165874.1">
    <property type="nucleotide sequence ID" value="NZ_JACIER010000047.1"/>
</dbReference>
<dbReference type="Proteomes" id="UP000560658">
    <property type="component" value="Unassembled WGS sequence"/>
</dbReference>
<comment type="caution">
    <text evidence="13">The sequence shown here is derived from an EMBL/GenBank/DDBJ whole genome shotgun (WGS) entry which is preliminary data.</text>
</comment>
<comment type="catalytic activity">
    <reaction evidence="1">
        <text>ATP + protein L-histidine = ADP + protein N-phospho-L-histidine.</text>
        <dbReference type="EC" id="2.7.13.3"/>
    </reaction>
</comment>
<dbReference type="SUPFAM" id="SSF63829">
    <property type="entry name" value="Calcium-dependent phosphotriesterase"/>
    <property type="match status" value="1"/>
</dbReference>
<feature type="non-terminal residue" evidence="13">
    <location>
        <position position="903"/>
    </location>
</feature>
<keyword evidence="10" id="KW-1133">Transmembrane helix</keyword>
<keyword evidence="3 9" id="KW-0597">Phosphoprotein</keyword>
<dbReference type="Gene3D" id="3.30.565.10">
    <property type="entry name" value="Histidine kinase-like ATPase, C-terminal domain"/>
    <property type="match status" value="1"/>
</dbReference>
<dbReference type="EMBL" id="JACIER010000047">
    <property type="protein sequence ID" value="MBB4046480.1"/>
    <property type="molecule type" value="Genomic_DNA"/>
</dbReference>
<dbReference type="Gene3D" id="2.130.10.10">
    <property type="entry name" value="YVTN repeat-like/Quinoprotein amine dehydrogenase"/>
    <property type="match status" value="1"/>
</dbReference>
<dbReference type="Pfam" id="PF00512">
    <property type="entry name" value="HisKA"/>
    <property type="match status" value="1"/>
</dbReference>
<feature type="domain" description="Response regulatory" evidence="12">
    <location>
        <begin position="749"/>
        <end position="864"/>
    </location>
</feature>
<evidence type="ECO:0000256" key="7">
    <source>
        <dbReference type="ARBA" id="ARBA00022840"/>
    </source>
</evidence>
<dbReference type="PRINTS" id="PR00344">
    <property type="entry name" value="BCTRLSENSOR"/>
</dbReference>
<evidence type="ECO:0000256" key="8">
    <source>
        <dbReference type="ARBA" id="ARBA00023012"/>
    </source>
</evidence>
<dbReference type="SMART" id="SM00388">
    <property type="entry name" value="HisKA"/>
    <property type="match status" value="1"/>
</dbReference>
<dbReference type="InterPro" id="IPR003661">
    <property type="entry name" value="HisK_dim/P_dom"/>
</dbReference>
<dbReference type="GO" id="GO:0000155">
    <property type="term" value="F:phosphorelay sensor kinase activity"/>
    <property type="evidence" value="ECO:0007669"/>
    <property type="project" value="InterPro"/>
</dbReference>
<keyword evidence="14" id="KW-1185">Reference proteome</keyword>
<evidence type="ECO:0000259" key="11">
    <source>
        <dbReference type="PROSITE" id="PS50109"/>
    </source>
</evidence>
<evidence type="ECO:0000256" key="3">
    <source>
        <dbReference type="ARBA" id="ARBA00022553"/>
    </source>
</evidence>
<dbReference type="Gene3D" id="3.40.50.2300">
    <property type="match status" value="1"/>
</dbReference>
<dbReference type="Gene3D" id="1.10.287.130">
    <property type="match status" value="1"/>
</dbReference>
<dbReference type="InterPro" id="IPR015943">
    <property type="entry name" value="WD40/YVTN_repeat-like_dom_sf"/>
</dbReference>
<dbReference type="InterPro" id="IPR013783">
    <property type="entry name" value="Ig-like_fold"/>
</dbReference>
<dbReference type="InterPro" id="IPR036097">
    <property type="entry name" value="HisK_dim/P_sf"/>
</dbReference>
<dbReference type="InterPro" id="IPR011110">
    <property type="entry name" value="Reg_prop"/>
</dbReference>
<dbReference type="PANTHER" id="PTHR43547">
    <property type="entry name" value="TWO-COMPONENT HISTIDINE KINASE"/>
    <property type="match status" value="1"/>
</dbReference>
<keyword evidence="8" id="KW-0902">Two-component regulatory system</keyword>
<dbReference type="InterPro" id="IPR011123">
    <property type="entry name" value="Y_Y_Y"/>
</dbReference>
<feature type="domain" description="Histidine kinase" evidence="11">
    <location>
        <begin position="493"/>
        <end position="708"/>
    </location>
</feature>
<dbReference type="PANTHER" id="PTHR43547:SF2">
    <property type="entry name" value="HYBRID SIGNAL TRANSDUCTION HISTIDINE KINASE C"/>
    <property type="match status" value="1"/>
</dbReference>
<dbReference type="AlphaFoldDB" id="A0A840D309"/>
<sequence>FADANKNIWMGIGTYGLACQNHATGQLMLHTHMPEFAGIKSVPTIYTIIQRKESGDIWIGTYDGGIFVYRKGMRVQNLDPDNCDFLSSSCVSALYEDKFGNCWVGTRGGISVALADGESYNFGTIDFGEGLTNAWFYVRDIVADTDNSMWIATSNYGIVHIMGDVKKPGTLKYKNYSFRNQKLLTNTVLSLHVDKQGRLWAGTEGGGLYLYERDKQSFTAKSKEYNIPGDMVGSIEEDSKGNLWLGTNNGLVKLNANAPKGTPVVRVYTTADGLQDNFFIAQSSCSRDGELFFGGYKGYNSFFPDNMEETNREVPFVITDIKLFNRSFSSFSLEIRQRISSCMPTFTEEIELPYEYNNFSIEFAALTYKNPELNHYAYRLVGFDKEWQYTDADRRFAYYNNLQSGTYKFQLKATNENGVWSGNIRELTVIVLPPFWATWWAYLIYILLVAVISFYLYRTAKNRILLRNELRLRELEKAKAAELNHAKLQFFTNITHELLTPLTIISATVDELKMKAPEHTEIYTIMSNNVRRLIRLLQQILEFRKAESGNLKLRVSLGDIAGFVRNEAESFQPLIKKRKIHFSVLCDPESIMGYFDVDKLDKILYNLLSNAAKYNMEGGYIQVTLTYAQDKDHVVLRVKDNGKGISKEKQQTLFKRFYEGDYRKFKTIGTGIGLSLTKDLVDLHGGTVAVESDIDKGAEFIVVLPIDRSFYKKEQIDDEAVLFLPKSDEKEVVSEQANESTDTGEKKNTILVVEDNEDLLQLMIRLLSPDYNVCTAENGKEAIIILENEDIDLIVSDVMMPEMDGIEFCKYVKNNLEMSHIPVILLTAKNKEEDRAEAYEVGADAFISKPFNLLVLHARIRNLMKYKERMARDFKNQLVFEVKDLNYTSLDEDFMQRAIDCVN</sequence>
<evidence type="ECO:0000256" key="6">
    <source>
        <dbReference type="ARBA" id="ARBA00022777"/>
    </source>
</evidence>
<proteinExistence type="predicted"/>
<feature type="non-terminal residue" evidence="13">
    <location>
        <position position="1"/>
    </location>
</feature>
<evidence type="ECO:0000256" key="2">
    <source>
        <dbReference type="ARBA" id="ARBA00012438"/>
    </source>
</evidence>
<keyword evidence="6" id="KW-0418">Kinase</keyword>
<dbReference type="Gene3D" id="2.60.40.10">
    <property type="entry name" value="Immunoglobulins"/>
    <property type="match status" value="1"/>
</dbReference>
<evidence type="ECO:0000256" key="5">
    <source>
        <dbReference type="ARBA" id="ARBA00022741"/>
    </source>
</evidence>
<accession>A0A840D309</accession>
<dbReference type="FunFam" id="3.30.565.10:FF:000037">
    <property type="entry name" value="Hybrid sensor histidine kinase/response regulator"/>
    <property type="match status" value="1"/>
</dbReference>
<dbReference type="InterPro" id="IPR011006">
    <property type="entry name" value="CheY-like_superfamily"/>
</dbReference>
<dbReference type="FunFam" id="3.40.50.2300:FF:000138">
    <property type="entry name" value="Two-component system sensor histidine kinase/response regulator"/>
    <property type="match status" value="1"/>
</dbReference>
<evidence type="ECO:0000256" key="4">
    <source>
        <dbReference type="ARBA" id="ARBA00022679"/>
    </source>
</evidence>
<dbReference type="Pfam" id="PF07495">
    <property type="entry name" value="Y_Y_Y"/>
    <property type="match status" value="1"/>
</dbReference>
<dbReference type="SMART" id="SM00387">
    <property type="entry name" value="HATPase_c"/>
    <property type="match status" value="1"/>
</dbReference>
<evidence type="ECO:0000256" key="10">
    <source>
        <dbReference type="SAM" id="Phobius"/>
    </source>
</evidence>
<reference evidence="13" key="1">
    <citation type="submission" date="2020-08" db="EMBL/GenBank/DDBJ databases">
        <title>Genomic Encyclopedia of Type Strains, Phase IV (KMG-IV): sequencing the most valuable type-strain genomes for metagenomic binning, comparative biology and taxonomic classification.</title>
        <authorList>
            <person name="Goeker M."/>
        </authorList>
    </citation>
    <scope>NUCLEOTIDE SEQUENCE [LARGE SCALE GENOMIC DNA]</scope>
    <source>
        <strain evidence="13">DSM 105720</strain>
    </source>
</reference>
<keyword evidence="4" id="KW-0808">Transferase</keyword>
<evidence type="ECO:0000259" key="12">
    <source>
        <dbReference type="PROSITE" id="PS50110"/>
    </source>
</evidence>
<dbReference type="PROSITE" id="PS50110">
    <property type="entry name" value="RESPONSE_REGULATORY"/>
    <property type="match status" value="1"/>
</dbReference>
<dbReference type="InterPro" id="IPR001789">
    <property type="entry name" value="Sig_transdc_resp-reg_receiver"/>
</dbReference>
<protein>
    <recommendedName>
        <fullName evidence="2">histidine kinase</fullName>
        <ecNumber evidence="2">2.7.13.3</ecNumber>
    </recommendedName>
</protein>
<dbReference type="Pfam" id="PF07494">
    <property type="entry name" value="Reg_prop"/>
    <property type="match status" value="3"/>
</dbReference>
<dbReference type="GO" id="GO:0005524">
    <property type="term" value="F:ATP binding"/>
    <property type="evidence" value="ECO:0007669"/>
    <property type="project" value="UniProtKB-KW"/>
</dbReference>
<dbReference type="Pfam" id="PF00072">
    <property type="entry name" value="Response_reg"/>
    <property type="match status" value="1"/>
</dbReference>